<dbReference type="OrthoDB" id="5429780at2759"/>
<accession>A0A9P4W6Q4</accession>
<dbReference type="Proteomes" id="UP000801428">
    <property type="component" value="Unassembled WGS sequence"/>
</dbReference>
<sequence>MSQDPIISPKAIALAEKAGTDLLSPESKGTRKISLGLVSPPSSNPSSSSSRKTTESPEVKRSINFSSTPKITIPTYLHSVETYEFLGFTKSMATTLLARQTPNRNPQDVARDWIMDKCDQITDVSDDWDEAMKLAGLKDEVRTQMLKSEHQHVLYTQPLKVWLVEIIDISYEALLDIEANILLQLGDEGPNLRGGAGLEDQEEYTIPQMPGGHLAVYKSVDGRRAKNCIREDGSVSLTRLESVFETDFARRGGLYFTHQLWVAKAYSKLINDACAVADRRTVELHVPLSHFKEVGLWELKFGDMWKQLVYYSRRQESLPKDIQKMKADHGCIQGPISHSHTRTIVKLNSWADIGMHHVLTSKIEDEDEDDGKQHTLIAIQQVWISEGAIAALEAAVFEKAYVRLPEKGFRQVLEPWEDLKHIRD</sequence>
<comment type="caution">
    <text evidence="2">The sequence shown here is derived from an EMBL/GenBank/DDBJ whole genome shotgun (WGS) entry which is preliminary data.</text>
</comment>
<keyword evidence="3" id="KW-1185">Reference proteome</keyword>
<feature type="region of interest" description="Disordered" evidence="1">
    <location>
        <begin position="19"/>
        <end position="61"/>
    </location>
</feature>
<feature type="compositionally biased region" description="Low complexity" evidence="1">
    <location>
        <begin position="39"/>
        <end position="50"/>
    </location>
</feature>
<proteinExistence type="predicted"/>
<evidence type="ECO:0000313" key="3">
    <source>
        <dbReference type="Proteomes" id="UP000801428"/>
    </source>
</evidence>
<organism evidence="2 3">
    <name type="scientific">Curvularia kusanoi</name>
    <name type="common">Cochliobolus kusanoi</name>
    <dbReference type="NCBI Taxonomy" id="90978"/>
    <lineage>
        <taxon>Eukaryota</taxon>
        <taxon>Fungi</taxon>
        <taxon>Dikarya</taxon>
        <taxon>Ascomycota</taxon>
        <taxon>Pezizomycotina</taxon>
        <taxon>Dothideomycetes</taxon>
        <taxon>Pleosporomycetidae</taxon>
        <taxon>Pleosporales</taxon>
        <taxon>Pleosporineae</taxon>
        <taxon>Pleosporaceae</taxon>
        <taxon>Curvularia</taxon>
    </lineage>
</organism>
<reference evidence="2" key="1">
    <citation type="submission" date="2019-04" db="EMBL/GenBank/DDBJ databases">
        <title>Sequencing of skin fungus with MAO and IRED activity.</title>
        <authorList>
            <person name="Marsaioli A.J."/>
            <person name="Bonatto J.M.C."/>
            <person name="Reis Junior O."/>
        </authorList>
    </citation>
    <scope>NUCLEOTIDE SEQUENCE</scope>
    <source>
        <strain evidence="2">30M1</strain>
    </source>
</reference>
<gene>
    <name evidence="2" type="ORF">E8E13_006514</name>
</gene>
<protein>
    <submittedName>
        <fullName evidence="2">Uncharacterized protein</fullName>
    </submittedName>
</protein>
<dbReference type="AlphaFoldDB" id="A0A9P4W6Q4"/>
<dbReference type="EMBL" id="SWKU01000011">
    <property type="protein sequence ID" value="KAF3002513.1"/>
    <property type="molecule type" value="Genomic_DNA"/>
</dbReference>
<name>A0A9P4W6Q4_CURKU</name>
<feature type="compositionally biased region" description="Basic and acidic residues" evidence="1">
    <location>
        <begin position="52"/>
        <end position="61"/>
    </location>
</feature>
<evidence type="ECO:0000313" key="2">
    <source>
        <dbReference type="EMBL" id="KAF3002513.1"/>
    </source>
</evidence>
<evidence type="ECO:0000256" key="1">
    <source>
        <dbReference type="SAM" id="MobiDB-lite"/>
    </source>
</evidence>